<evidence type="ECO:0000313" key="2">
    <source>
        <dbReference type="EMBL" id="GJT59401.1"/>
    </source>
</evidence>
<gene>
    <name evidence="2" type="ORF">Tco_1002934</name>
</gene>
<keyword evidence="3" id="KW-1185">Reference proteome</keyword>
<name>A0ABQ5F7N1_9ASTR</name>
<dbReference type="Proteomes" id="UP001151760">
    <property type="component" value="Unassembled WGS sequence"/>
</dbReference>
<organism evidence="2 3">
    <name type="scientific">Tanacetum coccineum</name>
    <dbReference type="NCBI Taxonomy" id="301880"/>
    <lineage>
        <taxon>Eukaryota</taxon>
        <taxon>Viridiplantae</taxon>
        <taxon>Streptophyta</taxon>
        <taxon>Embryophyta</taxon>
        <taxon>Tracheophyta</taxon>
        <taxon>Spermatophyta</taxon>
        <taxon>Magnoliopsida</taxon>
        <taxon>eudicotyledons</taxon>
        <taxon>Gunneridae</taxon>
        <taxon>Pentapetalae</taxon>
        <taxon>asterids</taxon>
        <taxon>campanulids</taxon>
        <taxon>Asterales</taxon>
        <taxon>Asteraceae</taxon>
        <taxon>Asteroideae</taxon>
        <taxon>Anthemideae</taxon>
        <taxon>Anthemidinae</taxon>
        <taxon>Tanacetum</taxon>
    </lineage>
</organism>
<protein>
    <recommendedName>
        <fullName evidence="4">Transposase (Putative), gypsy type</fullName>
    </recommendedName>
</protein>
<evidence type="ECO:0000256" key="1">
    <source>
        <dbReference type="SAM" id="MobiDB-lite"/>
    </source>
</evidence>
<evidence type="ECO:0000313" key="3">
    <source>
        <dbReference type="Proteomes" id="UP001151760"/>
    </source>
</evidence>
<feature type="region of interest" description="Disordered" evidence="1">
    <location>
        <begin position="319"/>
        <end position="344"/>
    </location>
</feature>
<dbReference type="EMBL" id="BQNB010017106">
    <property type="protein sequence ID" value="GJT59401.1"/>
    <property type="molecule type" value="Genomic_DNA"/>
</dbReference>
<reference evidence="2" key="2">
    <citation type="submission" date="2022-01" db="EMBL/GenBank/DDBJ databases">
        <authorList>
            <person name="Yamashiro T."/>
            <person name="Shiraishi A."/>
            <person name="Satake H."/>
            <person name="Nakayama K."/>
        </authorList>
    </citation>
    <scope>NUCLEOTIDE SEQUENCE</scope>
</reference>
<sequence length="510" mass="55502">MRERSIITYVRFAVSGLCQYGTGLSSGPLYFSYFSCLVGPGVHCDNAVQARRPGEAWVTWPLLGLSHSDRFDCSVNFALLSSLILLKILAIDSEVMATCNHLRVPLPLSTFLVDVLRYFRINISQLSVIRAAKVDEFACPASFPWHTAKNFIRDLALLATEFNARDYTTLVANPSPFRKFPKPFLCLVGISRYYMLDENTYPLFLHKNGEDIDLFAFIHTSDPTKVKIAEHERGEDERSLLETTVGHIVPLLLVAPACSDGELDMSIDKLFDEGCSGDQTEHKDSANGGQGANIQPVCEVTEVVPVPQRRYRKRKIVVTDGGEPSHPAKKVKEDQGMASRPTVGGKSMSAVQRLIAKVVLNAKVRVTAATTIPFVASSVSTTPERKGRDHIDSLAGLNLHSIGAAQRFVISSNSSHHSGTNIVEVEVDSFARTSISVIITATVATSTVDPTVAVKENVVKPSLFSTDSTLAGGTDPAMGGFTDLTDSDFLVGGIRTVINPDSDLQKVYVP</sequence>
<comment type="caution">
    <text evidence="2">The sequence shown here is derived from an EMBL/GenBank/DDBJ whole genome shotgun (WGS) entry which is preliminary data.</text>
</comment>
<evidence type="ECO:0008006" key="4">
    <source>
        <dbReference type="Google" id="ProtNLM"/>
    </source>
</evidence>
<accession>A0ABQ5F7N1</accession>
<proteinExistence type="predicted"/>
<reference evidence="2" key="1">
    <citation type="journal article" date="2022" name="Int. J. Mol. Sci.">
        <title>Draft Genome of Tanacetum Coccineum: Genomic Comparison of Closely Related Tanacetum-Family Plants.</title>
        <authorList>
            <person name="Yamashiro T."/>
            <person name="Shiraishi A."/>
            <person name="Nakayama K."/>
            <person name="Satake H."/>
        </authorList>
    </citation>
    <scope>NUCLEOTIDE SEQUENCE</scope>
</reference>